<comment type="similarity">
    <text evidence="1">Belongs to the TRAPP small subunits family. BET3 subfamily.</text>
</comment>
<dbReference type="HOGENOM" id="CLU_1732870_0_0_1"/>
<dbReference type="AlphaFoldDB" id="L7JUQ5"/>
<dbReference type="EMBL" id="JH994038">
    <property type="protein sequence ID" value="ELQ74502.1"/>
    <property type="molecule type" value="Genomic_DNA"/>
</dbReference>
<feature type="non-terminal residue" evidence="2">
    <location>
        <position position="1"/>
    </location>
</feature>
<dbReference type="OrthoDB" id="10254842at2759"/>
<sequence length="162" mass="18199">VLILSIRKHPSMSKVSANFVQFFSCGFIHHLLAQGTTDIKTSYRDIGHKLAPKLLEMYKIHQTNDLDKMLLNIKSILANLYSSKRSISITSDREYYVITESDPLLSRSGVKSLNSNNLIAGLIEGLLDANLFDCDVLVSDGSDESNPNQVYYLIKNRKGTKF</sequence>
<evidence type="ECO:0000313" key="2">
    <source>
        <dbReference type="EMBL" id="ELQ74502.1"/>
    </source>
</evidence>
<evidence type="ECO:0000313" key="3">
    <source>
        <dbReference type="Proteomes" id="UP000011185"/>
    </source>
</evidence>
<keyword evidence="3" id="KW-1185">Reference proteome</keyword>
<dbReference type="Gene3D" id="3.30.1380.20">
    <property type="entry name" value="Trafficking protein particle complex subunit 3"/>
    <property type="match status" value="1"/>
</dbReference>
<dbReference type="InterPro" id="IPR024096">
    <property type="entry name" value="NO_sig/Golgi_transp_ligand-bd"/>
</dbReference>
<evidence type="ECO:0000256" key="1">
    <source>
        <dbReference type="ARBA" id="ARBA00006218"/>
    </source>
</evidence>
<dbReference type="VEuPathDB" id="MicrosporidiaDB:THOM_2597"/>
<dbReference type="Pfam" id="PF04051">
    <property type="entry name" value="TRAPP"/>
    <property type="match status" value="1"/>
</dbReference>
<dbReference type="InterPro" id="IPR007194">
    <property type="entry name" value="TRAPP_component"/>
</dbReference>
<name>L7JUQ5_TRAHO</name>
<gene>
    <name evidence="2" type="ORF">THOM_2597</name>
</gene>
<reference evidence="2 3" key="1">
    <citation type="journal article" date="2012" name="PLoS Pathog.">
        <title>The genome of the obligate intracellular parasite Trachipleistophora hominis: new insights into microsporidian genome dynamics and reductive evolution.</title>
        <authorList>
            <person name="Heinz E."/>
            <person name="Williams T.A."/>
            <person name="Nakjang S."/>
            <person name="Noel C.J."/>
            <person name="Swan D.C."/>
            <person name="Goldberg A.V."/>
            <person name="Harris S.R."/>
            <person name="Weinmaier T."/>
            <person name="Markert S."/>
            <person name="Becher D."/>
            <person name="Bernhardt J."/>
            <person name="Dagan T."/>
            <person name="Hacker C."/>
            <person name="Lucocq J.M."/>
            <person name="Schweder T."/>
            <person name="Rattei T."/>
            <person name="Hall N."/>
            <person name="Hirt R.P."/>
            <person name="Embley T.M."/>
        </authorList>
    </citation>
    <scope>NUCLEOTIDE SEQUENCE [LARGE SCALE GENOMIC DNA]</scope>
</reference>
<protein>
    <submittedName>
        <fullName evidence="2">Transport protein particle (TRAPP) complex subunit</fullName>
    </submittedName>
</protein>
<dbReference type="FunCoup" id="L7JUQ5">
    <property type="interactions" value="57"/>
</dbReference>
<proteinExistence type="inferred from homology"/>
<dbReference type="Proteomes" id="UP000011185">
    <property type="component" value="Unassembled WGS sequence"/>
</dbReference>
<accession>L7JUQ5</accession>
<dbReference type="InParanoid" id="L7JUQ5"/>
<dbReference type="OMA" id="ANLFDCD"/>
<organism evidence="2 3">
    <name type="scientific">Trachipleistophora hominis</name>
    <name type="common">Microsporidian parasite</name>
    <dbReference type="NCBI Taxonomy" id="72359"/>
    <lineage>
        <taxon>Eukaryota</taxon>
        <taxon>Fungi</taxon>
        <taxon>Fungi incertae sedis</taxon>
        <taxon>Microsporidia</taxon>
        <taxon>Pleistophoridae</taxon>
        <taxon>Trachipleistophora</taxon>
    </lineage>
</organism>
<dbReference type="SUPFAM" id="SSF111126">
    <property type="entry name" value="Ligand-binding domain in the NO signalling and Golgi transport"/>
    <property type="match status" value="1"/>
</dbReference>